<protein>
    <recommendedName>
        <fullName evidence="4">Oxidoreductase</fullName>
    </recommendedName>
</protein>
<name>A0A9X3HYS9_9VIBR</name>
<evidence type="ECO:0000313" key="2">
    <source>
        <dbReference type="EMBL" id="MCW8348593.1"/>
    </source>
</evidence>
<sequence length="150" mass="17228">MKTWMTIIAVFFSQCVWANQLTIADTNNTKYVISDSQLLDMPQTSITTTLPWLEEEATFQGVTLQTLFKQSKLALPPSLTFVALNNYQVVIPRSDIETYSPIIAILKDGEPMSIRNKGPFWIIFPIATKPELNITDYHSKMIWQLKRIQM</sequence>
<feature type="chain" id="PRO_5040813241" description="Oxidoreductase" evidence="1">
    <location>
        <begin position="19"/>
        <end position="150"/>
    </location>
</feature>
<organism evidence="2 3">
    <name type="scientific">Vibrio qingdaonensis</name>
    <dbReference type="NCBI Taxonomy" id="2829491"/>
    <lineage>
        <taxon>Bacteria</taxon>
        <taxon>Pseudomonadati</taxon>
        <taxon>Pseudomonadota</taxon>
        <taxon>Gammaproteobacteria</taxon>
        <taxon>Vibrionales</taxon>
        <taxon>Vibrionaceae</taxon>
        <taxon>Vibrio</taxon>
    </lineage>
</organism>
<dbReference type="RefSeq" id="WP_265677121.1">
    <property type="nucleotide sequence ID" value="NZ_JAKRRY010000042.1"/>
</dbReference>
<reference evidence="2" key="1">
    <citation type="submission" date="2022-02" db="EMBL/GenBank/DDBJ databases">
        <title>Vibrio sp. nov, a new bacterium isolated from seawater.</title>
        <authorList>
            <person name="Yuan Y."/>
        </authorList>
    </citation>
    <scope>NUCLEOTIDE SEQUENCE</scope>
    <source>
        <strain evidence="2">ZSDZ65</strain>
    </source>
</reference>
<dbReference type="AlphaFoldDB" id="A0A9X3HYS9"/>
<keyword evidence="1" id="KW-0732">Signal</keyword>
<evidence type="ECO:0000313" key="3">
    <source>
        <dbReference type="Proteomes" id="UP001155587"/>
    </source>
</evidence>
<gene>
    <name evidence="2" type="ORF">MD535_21635</name>
</gene>
<accession>A0A9X3HYS9</accession>
<comment type="caution">
    <text evidence="2">The sequence shown here is derived from an EMBL/GenBank/DDBJ whole genome shotgun (WGS) entry which is preliminary data.</text>
</comment>
<evidence type="ECO:0000256" key="1">
    <source>
        <dbReference type="SAM" id="SignalP"/>
    </source>
</evidence>
<dbReference type="Proteomes" id="UP001155587">
    <property type="component" value="Unassembled WGS sequence"/>
</dbReference>
<feature type="signal peptide" evidence="1">
    <location>
        <begin position="1"/>
        <end position="18"/>
    </location>
</feature>
<evidence type="ECO:0008006" key="4">
    <source>
        <dbReference type="Google" id="ProtNLM"/>
    </source>
</evidence>
<dbReference type="EMBL" id="JAKRRY010000042">
    <property type="protein sequence ID" value="MCW8348593.1"/>
    <property type="molecule type" value="Genomic_DNA"/>
</dbReference>
<dbReference type="InterPro" id="IPR036374">
    <property type="entry name" value="OxRdtase_Mopterin-bd_sf"/>
</dbReference>
<keyword evidence="3" id="KW-1185">Reference proteome</keyword>
<proteinExistence type="predicted"/>
<dbReference type="SUPFAM" id="SSF56524">
    <property type="entry name" value="Oxidoreductase molybdopterin-binding domain"/>
    <property type="match status" value="1"/>
</dbReference>